<dbReference type="GO" id="GO:0004177">
    <property type="term" value="F:aminopeptidase activity"/>
    <property type="evidence" value="ECO:0007669"/>
    <property type="project" value="UniProtKB-ARBA"/>
</dbReference>
<dbReference type="Pfam" id="PF01751">
    <property type="entry name" value="Toprim"/>
    <property type="match status" value="1"/>
</dbReference>
<dbReference type="GO" id="GO:0006265">
    <property type="term" value="P:DNA topological change"/>
    <property type="evidence" value="ECO:0007669"/>
    <property type="project" value="InterPro"/>
</dbReference>
<dbReference type="InterPro" id="IPR013825">
    <property type="entry name" value="Topo_IA_cen_sub2"/>
</dbReference>
<evidence type="ECO:0000256" key="4">
    <source>
        <dbReference type="ARBA" id="ARBA00022771"/>
    </source>
</evidence>
<dbReference type="InterPro" id="IPR003602">
    <property type="entry name" value="Topo_IA_DNA-bd_dom"/>
</dbReference>
<dbReference type="InterPro" id="IPR001131">
    <property type="entry name" value="Peptidase_M24B_aminopep-P_CS"/>
</dbReference>
<evidence type="ECO:0000256" key="13">
    <source>
        <dbReference type="ARBA" id="ARBA00023239"/>
    </source>
</evidence>
<dbReference type="GO" id="GO:0003677">
    <property type="term" value="F:DNA binding"/>
    <property type="evidence" value="ECO:0007669"/>
    <property type="project" value="UniProtKB-KW"/>
</dbReference>
<dbReference type="InterPro" id="IPR000587">
    <property type="entry name" value="Creatinase_N"/>
</dbReference>
<keyword evidence="4" id="KW-0863">Zinc-finger</keyword>
<feature type="domain" description="Core-binding (CB)" evidence="17">
    <location>
        <begin position="596"/>
        <end position="694"/>
    </location>
</feature>
<dbReference type="Pfam" id="PF01220">
    <property type="entry name" value="DHquinase_II"/>
    <property type="match status" value="1"/>
</dbReference>
<dbReference type="PANTHER" id="PTHR42785:SF1">
    <property type="entry name" value="DNA TOPOISOMERASE"/>
    <property type="match status" value="1"/>
</dbReference>
<dbReference type="InterPro" id="IPR006171">
    <property type="entry name" value="TOPRIM_dom"/>
</dbReference>
<dbReference type="SMART" id="SM00436">
    <property type="entry name" value="TOP1Bc"/>
    <property type="match status" value="1"/>
</dbReference>
<dbReference type="PROSITE" id="PS51898">
    <property type="entry name" value="TYR_RECOMBINASE"/>
    <property type="match status" value="1"/>
</dbReference>
<dbReference type="CDD" id="cd00186">
    <property type="entry name" value="TOP1Ac"/>
    <property type="match status" value="1"/>
</dbReference>
<evidence type="ECO:0000256" key="7">
    <source>
        <dbReference type="ARBA" id="ARBA00022908"/>
    </source>
</evidence>
<comment type="caution">
    <text evidence="19">The sequence shown here is derived from an EMBL/GenBank/DDBJ whole genome shotgun (WGS) entry which is preliminary data.</text>
</comment>
<dbReference type="InterPro" id="IPR013762">
    <property type="entry name" value="Integrase-like_cat_sf"/>
</dbReference>
<dbReference type="SUPFAM" id="SSF56349">
    <property type="entry name" value="DNA breaking-rejoining enzymes"/>
    <property type="match status" value="1"/>
</dbReference>
<sequence length="1265" mass="140355">MVRDIQRDSKDATTIYLATDPDREGEAIAWHLEAFEQPRDIDLNLVNAQQTRRILDRLVGYKLSPVLWRKVVHHYARRRALSAGRVQSVALRLVVDREREIQAFVPKEYWTIDAHLETTAAAARGFKAALHSLRGQRGRLEIPSEVNAAKLVADLEGAAYKISSVKTRQIRQRPAAPFTTSSLQQEAWRKLRFSTSKTMMLAQQLYEGMDMGDEGSVGLITYMRTDSTTLSSQALREAQAYIRKQYGAEYAPKSPRTYKTKSKSAQEAHEAIRPTSIPRDPDSIARLLSRDQLRLYDLIWKRTLASQMADALLDSTSVDIDASTTSGNAYMFRATGSVLKFPGFRRLYLEDVDDSSDEGDQALLPEMKEDDVLKCLGLDPKQHFTQPPPRTDTTSPKRPGASRPPPSGITVCDLLNQNFPDIMNAGFTAQMEEDLDEIAQGNREWVPMLGEFYQGFSKSVEEAMDIPRMKVEDELTDQMCEECERPMAIKMGRFGPFLSCTGFPECRSSKPYRIPTGANCPRCDGDLVQRRGGQAGFDILLAAPTTPPATFPSGSAPCHSHAPSAVLCSWPQHGTGRVAPLATSRETPLKSEQEQDKEQEYLQEYRDHLRGERSLSEYTVRNYLNDLAPFFQFMEEQGVESPTEVDRGFLRRYVAWLMSSRPIQTGRSQIKRGHERASVTRSLAALRSFFRYLVSRGVVPPSPLWKRGSRQSRALIPKAEKTLPRIMGKEEVVDLLTTPDDPETKDKPKSPAMQIRDRAILEVLYATGLRVSELSGLDMKDVDMTRRRVRTIGKGSKEREVVFGKPAQEALERYINEGRPKLGGRRPTPCSSTALAAVSPSAPYRRWSNATASSPLTPRLLIINGPNLNMLGQRDPAIYGSMSLHDIEEAVQRRAQELGTDERPDESKAGQDKGKFEETGVDALMISSGENRRYLSGFTGSAGSLFITATDAVLSTDFRYVEQAGQQSPDFRVHRMRGGVDWLTGLLGELGIHRLGFESQHVTVASHSGILKVHQRKQPQPGRRPRGYLRTGGRASLREGPEEMAILTRAIDIADQAFAQIAPTIRPGHTEVEVAWMLERAMRELGAESVSFETIVAAGPNAALPHHRPADVPILEGQPLIIDMGAKYEGYCSDLSRTICLGQYDDTFRKIYDTVLGAQLTAIATVEKGMTAGDADGLARAVIEEAGYGDNFGHSLGHGVGLAVHELPGVGPNSTMVLEDTMAFTVEPGIYITGWGGVRIEDVVVLENGRARVISKAPKQDRIGV</sequence>
<dbReference type="PROSITE" id="PS00396">
    <property type="entry name" value="TOPO_IA_1"/>
    <property type="match status" value="1"/>
</dbReference>
<dbReference type="SUPFAM" id="SSF56712">
    <property type="entry name" value="Prokaryotic type I DNA topoisomerase"/>
    <property type="match status" value="1"/>
</dbReference>
<dbReference type="InterPro" id="IPR029149">
    <property type="entry name" value="Creatin/AminoP/Spt16_N"/>
</dbReference>
<keyword evidence="6" id="KW-0862">Zinc</keyword>
<keyword evidence="12" id="KW-0413">Isomerase</keyword>
<evidence type="ECO:0000313" key="20">
    <source>
        <dbReference type="Proteomes" id="UP001174909"/>
    </source>
</evidence>
<dbReference type="SMART" id="SM00437">
    <property type="entry name" value="TOP1Ac"/>
    <property type="match status" value="1"/>
</dbReference>
<evidence type="ECO:0000256" key="3">
    <source>
        <dbReference type="ARBA" id="ARBA00022723"/>
    </source>
</evidence>
<dbReference type="InterPro" id="IPR023405">
    <property type="entry name" value="Topo_IA_core_domain"/>
</dbReference>
<evidence type="ECO:0000256" key="12">
    <source>
        <dbReference type="ARBA" id="ARBA00023235"/>
    </source>
</evidence>
<dbReference type="PROSITE" id="PS00491">
    <property type="entry name" value="PROLINE_PEPTIDASE"/>
    <property type="match status" value="1"/>
</dbReference>
<dbReference type="Pfam" id="PF02899">
    <property type="entry name" value="Phage_int_SAM_1"/>
    <property type="match status" value="1"/>
</dbReference>
<dbReference type="GO" id="GO:0008270">
    <property type="term" value="F:zinc ion binding"/>
    <property type="evidence" value="ECO:0007669"/>
    <property type="project" value="UniProtKB-KW"/>
</dbReference>
<keyword evidence="10" id="KW-0238">DNA-binding</keyword>
<dbReference type="InterPro" id="IPR018509">
    <property type="entry name" value="DHquinase_II_CS"/>
</dbReference>
<dbReference type="AlphaFoldDB" id="A0AA35SXD3"/>
<keyword evidence="8" id="KW-0672">Quinate metabolism</keyword>
<keyword evidence="11" id="KW-0233">DNA recombination</keyword>
<dbReference type="Gene3D" id="3.40.50.9100">
    <property type="entry name" value="Dehydroquinase, class II"/>
    <property type="match status" value="1"/>
</dbReference>
<dbReference type="Pfam" id="PF01321">
    <property type="entry name" value="Creatinase_N"/>
    <property type="match status" value="1"/>
</dbReference>
<dbReference type="Gene3D" id="3.40.50.140">
    <property type="match status" value="1"/>
</dbReference>
<reference evidence="19" key="1">
    <citation type="submission" date="2023-03" db="EMBL/GenBank/DDBJ databases">
        <authorList>
            <person name="Steffen K."/>
            <person name="Cardenas P."/>
        </authorList>
    </citation>
    <scope>NUCLEOTIDE SEQUENCE</scope>
</reference>
<feature type="region of interest" description="Disordered" evidence="14">
    <location>
        <begin position="819"/>
        <end position="850"/>
    </location>
</feature>
<dbReference type="PRINTS" id="PR00417">
    <property type="entry name" value="PRTPISMRASEI"/>
</dbReference>
<evidence type="ECO:0000259" key="18">
    <source>
        <dbReference type="PROSITE" id="PS52039"/>
    </source>
</evidence>
<dbReference type="Gene3D" id="3.90.230.10">
    <property type="entry name" value="Creatinase/methionine aminopeptidase superfamily"/>
    <property type="match status" value="1"/>
</dbReference>
<dbReference type="SUPFAM" id="SSF52304">
    <property type="entry name" value="Type II 3-dehydroquinate dehydratase"/>
    <property type="match status" value="1"/>
</dbReference>
<proteinExistence type="inferred from homology"/>
<keyword evidence="3" id="KW-0479">Metal-binding</keyword>
<keyword evidence="20" id="KW-1185">Reference proteome</keyword>
<feature type="region of interest" description="Disordered" evidence="14">
    <location>
        <begin position="894"/>
        <end position="916"/>
    </location>
</feature>
<dbReference type="CDD" id="cd01092">
    <property type="entry name" value="APP-like"/>
    <property type="match status" value="1"/>
</dbReference>
<dbReference type="GO" id="GO:0003855">
    <property type="term" value="F:3-dehydroquinate dehydratase activity"/>
    <property type="evidence" value="ECO:0007669"/>
    <property type="project" value="InterPro"/>
</dbReference>
<organism evidence="19 20">
    <name type="scientific">Geodia barretti</name>
    <name type="common">Barrett's horny sponge</name>
    <dbReference type="NCBI Taxonomy" id="519541"/>
    <lineage>
        <taxon>Eukaryota</taxon>
        <taxon>Metazoa</taxon>
        <taxon>Porifera</taxon>
        <taxon>Demospongiae</taxon>
        <taxon>Heteroscleromorpha</taxon>
        <taxon>Tetractinellida</taxon>
        <taxon>Astrophorina</taxon>
        <taxon>Geodiidae</taxon>
        <taxon>Geodia</taxon>
    </lineage>
</organism>
<gene>
    <name evidence="19" type="ORF">GBAR_LOCUS20606</name>
</gene>
<dbReference type="GO" id="GO:0015074">
    <property type="term" value="P:DNA integration"/>
    <property type="evidence" value="ECO:0007669"/>
    <property type="project" value="UniProtKB-KW"/>
</dbReference>
<evidence type="ECO:0000256" key="10">
    <source>
        <dbReference type="ARBA" id="ARBA00023125"/>
    </source>
</evidence>
<evidence type="ECO:0000259" key="17">
    <source>
        <dbReference type="PROSITE" id="PS51900"/>
    </source>
</evidence>
<dbReference type="SUPFAM" id="SSF53092">
    <property type="entry name" value="Creatinase/prolidase N-terminal domain"/>
    <property type="match status" value="1"/>
</dbReference>
<name>A0AA35SXD3_GEOBA</name>
<dbReference type="Proteomes" id="UP001174909">
    <property type="component" value="Unassembled WGS sequence"/>
</dbReference>
<keyword evidence="5" id="KW-0378">Hydrolase</keyword>
<dbReference type="EMBL" id="CASHTH010002893">
    <property type="protein sequence ID" value="CAI8036766.1"/>
    <property type="molecule type" value="Genomic_DNA"/>
</dbReference>
<dbReference type="PROSITE" id="PS01029">
    <property type="entry name" value="DEHYDROQUINASE_II"/>
    <property type="match status" value="1"/>
</dbReference>
<evidence type="ECO:0000256" key="2">
    <source>
        <dbReference type="ARBA" id="ARBA00009446"/>
    </source>
</evidence>
<dbReference type="InterPro" id="IPR010998">
    <property type="entry name" value="Integrase_recombinase_N"/>
</dbReference>
<protein>
    <submittedName>
        <fullName evidence="19">DNA topoisomerase 1</fullName>
    </submittedName>
</protein>
<dbReference type="InterPro" id="IPR001874">
    <property type="entry name" value="DHquinase_II"/>
</dbReference>
<dbReference type="Gene3D" id="1.10.290.10">
    <property type="entry name" value="Topoisomerase I, domain 4"/>
    <property type="match status" value="1"/>
</dbReference>
<dbReference type="GO" id="GO:0005694">
    <property type="term" value="C:chromosome"/>
    <property type="evidence" value="ECO:0007669"/>
    <property type="project" value="InterPro"/>
</dbReference>
<dbReference type="Pfam" id="PF00557">
    <property type="entry name" value="Peptidase_M24"/>
    <property type="match status" value="1"/>
</dbReference>
<dbReference type="InterPro" id="IPR044068">
    <property type="entry name" value="CB"/>
</dbReference>
<dbReference type="PROSITE" id="PS52039">
    <property type="entry name" value="TOPO_IA_2"/>
    <property type="match status" value="1"/>
</dbReference>
<feature type="domain" description="Topo IA-type catalytic" evidence="18">
    <location>
        <begin position="42"/>
        <end position="460"/>
    </location>
</feature>
<evidence type="ECO:0000256" key="14">
    <source>
        <dbReference type="SAM" id="MobiDB-lite"/>
    </source>
</evidence>
<dbReference type="Pfam" id="PF01131">
    <property type="entry name" value="Topoisom_bac"/>
    <property type="match status" value="1"/>
</dbReference>
<dbReference type="InterPro" id="IPR003601">
    <property type="entry name" value="Topo_IA_2"/>
</dbReference>
<evidence type="ECO:0000256" key="9">
    <source>
        <dbReference type="ARBA" id="ARBA00023029"/>
    </source>
</evidence>
<accession>A0AA35SXD3</accession>
<dbReference type="PROSITE" id="PS51900">
    <property type="entry name" value="CB"/>
    <property type="match status" value="1"/>
</dbReference>
<evidence type="ECO:0000259" key="16">
    <source>
        <dbReference type="PROSITE" id="PS51898"/>
    </source>
</evidence>
<feature type="region of interest" description="Disordered" evidence="14">
    <location>
        <begin position="379"/>
        <end position="408"/>
    </location>
</feature>
<dbReference type="InterPro" id="IPR036005">
    <property type="entry name" value="Creatinase/aminopeptidase-like"/>
</dbReference>
<comment type="catalytic activity">
    <reaction evidence="1">
        <text>ATP-independent breakage of single-stranded DNA, followed by passage and rejoining.</text>
        <dbReference type="EC" id="5.6.2.1"/>
    </reaction>
</comment>
<dbReference type="Pfam" id="PF01396">
    <property type="entry name" value="Zn_ribbon_Top1"/>
    <property type="match status" value="2"/>
</dbReference>
<feature type="compositionally biased region" description="Basic residues" evidence="14">
    <location>
        <begin position="1013"/>
        <end position="1027"/>
    </location>
</feature>
<dbReference type="InterPro" id="IPR004107">
    <property type="entry name" value="Integrase_SAM-like_N"/>
</dbReference>
<dbReference type="InterPro" id="IPR000380">
    <property type="entry name" value="Topo_IA"/>
</dbReference>
<feature type="domain" description="Tyr recombinase" evidence="16">
    <location>
        <begin position="722"/>
        <end position="909"/>
    </location>
</feature>
<dbReference type="GO" id="GO:0006310">
    <property type="term" value="P:DNA recombination"/>
    <property type="evidence" value="ECO:0007669"/>
    <property type="project" value="UniProtKB-KW"/>
</dbReference>
<keyword evidence="9" id="KW-0799">Topoisomerase</keyword>
<dbReference type="InterPro" id="IPR023406">
    <property type="entry name" value="Topo_IA_AS"/>
</dbReference>
<dbReference type="InterPro" id="IPR013824">
    <property type="entry name" value="Topo_IA_cen_sub1"/>
</dbReference>
<evidence type="ECO:0000256" key="6">
    <source>
        <dbReference type="ARBA" id="ARBA00022833"/>
    </source>
</evidence>
<evidence type="ECO:0000313" key="19">
    <source>
        <dbReference type="EMBL" id="CAI8036766.1"/>
    </source>
</evidence>
<dbReference type="PANTHER" id="PTHR42785">
    <property type="entry name" value="DNA TOPOISOMERASE, TYPE IA, CORE"/>
    <property type="match status" value="1"/>
</dbReference>
<dbReference type="InterPro" id="IPR013498">
    <property type="entry name" value="Topo_IA_Znf"/>
</dbReference>
<feature type="region of interest" description="Disordered" evidence="14">
    <location>
        <begin position="253"/>
        <end position="281"/>
    </location>
</feature>
<feature type="region of interest" description="Disordered" evidence="14">
    <location>
        <begin position="1011"/>
        <end position="1034"/>
    </location>
</feature>
<dbReference type="InterPro" id="IPR011010">
    <property type="entry name" value="DNA_brk_join_enz"/>
</dbReference>
<comment type="similarity">
    <text evidence="2">Belongs to the type IA topoisomerase family.</text>
</comment>
<dbReference type="Pfam" id="PF00589">
    <property type="entry name" value="Phage_integrase"/>
    <property type="match status" value="1"/>
</dbReference>
<dbReference type="SUPFAM" id="SSF57783">
    <property type="entry name" value="Zinc beta-ribbon"/>
    <property type="match status" value="1"/>
</dbReference>
<dbReference type="PROSITE" id="PS50880">
    <property type="entry name" value="TOPRIM"/>
    <property type="match status" value="1"/>
</dbReference>
<dbReference type="InterPro" id="IPR013497">
    <property type="entry name" value="Topo_IA_cen"/>
</dbReference>
<dbReference type="SUPFAM" id="SSF55920">
    <property type="entry name" value="Creatinase/aminopeptidase"/>
    <property type="match status" value="1"/>
</dbReference>
<evidence type="ECO:0000256" key="1">
    <source>
        <dbReference type="ARBA" id="ARBA00000213"/>
    </source>
</evidence>
<dbReference type="Gene3D" id="1.10.460.10">
    <property type="entry name" value="Topoisomerase I, domain 2"/>
    <property type="match status" value="2"/>
</dbReference>
<dbReference type="InterPro" id="IPR013826">
    <property type="entry name" value="Topo_IA_cen_sub3"/>
</dbReference>
<evidence type="ECO:0000256" key="11">
    <source>
        <dbReference type="ARBA" id="ARBA00023172"/>
    </source>
</evidence>
<dbReference type="InterPro" id="IPR036441">
    <property type="entry name" value="DHquinase_II_sf"/>
</dbReference>
<feature type="domain" description="Toprim" evidence="15">
    <location>
        <begin position="1"/>
        <end position="60"/>
    </location>
</feature>
<dbReference type="Gene3D" id="1.10.443.10">
    <property type="entry name" value="Intergrase catalytic core"/>
    <property type="match status" value="1"/>
</dbReference>
<evidence type="ECO:0000256" key="8">
    <source>
        <dbReference type="ARBA" id="ARBA00022911"/>
    </source>
</evidence>
<evidence type="ECO:0000256" key="5">
    <source>
        <dbReference type="ARBA" id="ARBA00022801"/>
    </source>
</evidence>
<dbReference type="InterPro" id="IPR002104">
    <property type="entry name" value="Integrase_catalytic"/>
</dbReference>
<dbReference type="Gene3D" id="3.30.65.10">
    <property type="entry name" value="Bacterial Topoisomerase I, domain 1"/>
    <property type="match status" value="1"/>
</dbReference>
<dbReference type="Gene3D" id="2.70.20.10">
    <property type="entry name" value="Topoisomerase I, domain 3"/>
    <property type="match status" value="1"/>
</dbReference>
<dbReference type="Gene3D" id="3.40.350.10">
    <property type="entry name" value="Creatinase/prolidase N-terminal domain"/>
    <property type="match status" value="1"/>
</dbReference>
<dbReference type="Gene3D" id="1.10.150.130">
    <property type="match status" value="1"/>
</dbReference>
<dbReference type="InterPro" id="IPR000994">
    <property type="entry name" value="Pept_M24"/>
</dbReference>
<evidence type="ECO:0000259" key="15">
    <source>
        <dbReference type="PROSITE" id="PS50880"/>
    </source>
</evidence>
<dbReference type="GO" id="GO:0003917">
    <property type="term" value="F:DNA topoisomerase type I (single strand cut, ATP-independent) activity"/>
    <property type="evidence" value="ECO:0007669"/>
    <property type="project" value="UniProtKB-EC"/>
</dbReference>
<keyword evidence="13" id="KW-0456">Lyase</keyword>
<keyword evidence="7" id="KW-0229">DNA integration</keyword>